<dbReference type="Gene3D" id="6.10.140.2160">
    <property type="match status" value="1"/>
</dbReference>
<dbReference type="RefSeq" id="WP_274703072.1">
    <property type="nucleotide sequence ID" value="NZ_JAQSVD010000020.1"/>
</dbReference>
<evidence type="ECO:0000256" key="1">
    <source>
        <dbReference type="ARBA" id="ARBA00022612"/>
    </source>
</evidence>
<dbReference type="Gene3D" id="1.10.10.1400">
    <property type="entry name" value="Terminase, small subunit, N-terminal DNA-binding domain, HTH motif"/>
    <property type="match status" value="1"/>
</dbReference>
<dbReference type="Proteomes" id="UP001215087">
    <property type="component" value="Unassembled WGS sequence"/>
</dbReference>
<dbReference type="Pfam" id="PF03592">
    <property type="entry name" value="Terminase_2"/>
    <property type="match status" value="1"/>
</dbReference>
<protein>
    <submittedName>
        <fullName evidence="3">Terminase small subunit</fullName>
    </submittedName>
</protein>
<dbReference type="EMBL" id="JAQSVD010000020">
    <property type="protein sequence ID" value="MDE1472814.1"/>
    <property type="molecule type" value="Genomic_DNA"/>
</dbReference>
<dbReference type="InterPro" id="IPR005335">
    <property type="entry name" value="Terminase_ssu"/>
</dbReference>
<evidence type="ECO:0000313" key="3">
    <source>
        <dbReference type="EMBL" id="MDE1472814.1"/>
    </source>
</evidence>
<dbReference type="InterPro" id="IPR038713">
    <property type="entry name" value="Terminase_Gp1_N_sf"/>
</dbReference>
<organism evidence="3 4">
    <name type="scientific">Eubacterium limosum</name>
    <dbReference type="NCBI Taxonomy" id="1736"/>
    <lineage>
        <taxon>Bacteria</taxon>
        <taxon>Bacillati</taxon>
        <taxon>Bacillota</taxon>
        <taxon>Clostridia</taxon>
        <taxon>Eubacteriales</taxon>
        <taxon>Eubacteriaceae</taxon>
        <taxon>Eubacterium</taxon>
    </lineage>
</organism>
<name>A0ABT5UV10_EUBLI</name>
<dbReference type="PANTHER" id="PTHR41328">
    <property type="entry name" value="TERMINASE SMALL SUBUNIT-RELATED"/>
    <property type="match status" value="1"/>
</dbReference>
<reference evidence="3 4" key="1">
    <citation type="submission" date="2023-02" db="EMBL/GenBank/DDBJ databases">
        <title>Comparative genome analysis of Eubacterium limosum species.</title>
        <authorList>
            <person name="Bak J.E."/>
        </authorList>
    </citation>
    <scope>NUCLEOTIDE SEQUENCE [LARGE SCALE GENOMIC DNA]</scope>
    <source>
        <strain evidence="3 4">KGMB01548</strain>
    </source>
</reference>
<comment type="caution">
    <text evidence="3">The sequence shown here is derived from an EMBL/GenBank/DDBJ whole genome shotgun (WGS) entry which is preliminary data.</text>
</comment>
<dbReference type="PANTHER" id="PTHR41328:SF2">
    <property type="entry name" value="TERMINASE SMALL SUBUNIT"/>
    <property type="match status" value="1"/>
</dbReference>
<keyword evidence="1" id="KW-1188">Viral release from host cell</keyword>
<keyword evidence="4" id="KW-1185">Reference proteome</keyword>
<keyword evidence="2" id="KW-0231">Viral genome packaging</keyword>
<evidence type="ECO:0000256" key="2">
    <source>
        <dbReference type="ARBA" id="ARBA00023219"/>
    </source>
</evidence>
<evidence type="ECO:0000313" key="4">
    <source>
        <dbReference type="Proteomes" id="UP001215087"/>
    </source>
</evidence>
<proteinExistence type="predicted"/>
<sequence>MTEKQKRFADEYLIDLNGTRAYKVAYPSVKKDQVAATNAGRLLRNAEVKTYIDEQLEKIHNEKTADAQEVLEYLTAVMRNEQTEEVVVVEGTGDGCSEARTMEKDTSIKDRVKAAELLGKRYSLFTDKMELDADMALDITIDYGEGDGA</sequence>
<accession>A0ABT5UV10</accession>
<dbReference type="InterPro" id="IPR052404">
    <property type="entry name" value="SPP1-like_terminase"/>
</dbReference>
<gene>
    <name evidence="3" type="ORF">PTZ04_21360</name>
</gene>